<proteinExistence type="inferred from homology"/>
<dbReference type="InterPro" id="IPR040372">
    <property type="entry name" value="YaeB-like"/>
</dbReference>
<dbReference type="PANTHER" id="PTHR12818">
    <property type="entry name" value="TRNA (ADENINE(37)-N6)-METHYLTRANSFERASE"/>
    <property type="match status" value="1"/>
</dbReference>
<evidence type="ECO:0000256" key="3">
    <source>
        <dbReference type="SAM" id="Phobius"/>
    </source>
</evidence>
<evidence type="ECO:0000256" key="2">
    <source>
        <dbReference type="ARBA" id="ARBA00033753"/>
    </source>
</evidence>
<sequence length="407" mass="45070">MAEFKATVAFVVAALSASAVFSGISIRTLSQNSIFSLFIVIVIILVMVVVHLWNRKPRDLDSKKVKELEESLKSSLEKCAAERQGRIRAQQALRNALVQARPDNLELTSYPMAPIGTIQSCFSTRNGTPRQPLLVPLARACLVFNLSRVPPASLEGLEEYSHCWIIYVFHLNTDLEKLWKHPTKSKFKAKVRVPRLKGGRMGVFATRSPHRPCPIGLTVAKVEAVKGHMLQLSGVDLVDGTPVLDVKPYVPYCDSIQGANIPEWLTVDNLLVVASVSFSEGFTSTLADCWEIAGKKSLYSSADEFQNLIRQVLSWDIRSVSQRNQPHGFLMKTENSKALEKTSDSEDDRNEEACSHVTEEALSSGEIIYHLVVEGLDVSYKINCNGNVMVENVSLSSAILKEQSKAL</sequence>
<comment type="similarity">
    <text evidence="2">Belongs to the tRNA methyltransferase O family.</text>
</comment>
<evidence type="ECO:0000313" key="5">
    <source>
        <dbReference type="EMBL" id="KAF3452845.1"/>
    </source>
</evidence>
<organism evidence="5 6">
    <name type="scientific">Rhamnella rubrinervis</name>
    <dbReference type="NCBI Taxonomy" id="2594499"/>
    <lineage>
        <taxon>Eukaryota</taxon>
        <taxon>Viridiplantae</taxon>
        <taxon>Streptophyta</taxon>
        <taxon>Embryophyta</taxon>
        <taxon>Tracheophyta</taxon>
        <taxon>Spermatophyta</taxon>
        <taxon>Magnoliopsida</taxon>
        <taxon>eudicotyledons</taxon>
        <taxon>Gunneridae</taxon>
        <taxon>Pentapetalae</taxon>
        <taxon>rosids</taxon>
        <taxon>fabids</taxon>
        <taxon>Rosales</taxon>
        <taxon>Rhamnaceae</taxon>
        <taxon>rhamnoid group</taxon>
        <taxon>Rhamneae</taxon>
        <taxon>Rhamnella</taxon>
    </lineage>
</organism>
<accession>A0A8K0HI57</accession>
<dbReference type="PROSITE" id="PS51668">
    <property type="entry name" value="TSAA_2"/>
    <property type="match status" value="1"/>
</dbReference>
<evidence type="ECO:0000313" key="6">
    <source>
        <dbReference type="Proteomes" id="UP000796880"/>
    </source>
</evidence>
<gene>
    <name evidence="5" type="ORF">FNV43_RR03278</name>
</gene>
<dbReference type="PANTHER" id="PTHR12818:SF0">
    <property type="entry name" value="TRNA (ADENINE(37)-N6)-METHYLTRANSFERASE"/>
    <property type="match status" value="1"/>
</dbReference>
<dbReference type="InterPro" id="IPR023370">
    <property type="entry name" value="TrmO-like_N"/>
</dbReference>
<keyword evidence="3" id="KW-1133">Transmembrane helix</keyword>
<name>A0A8K0HI57_9ROSA</name>
<keyword evidence="1" id="KW-0949">S-adenosyl-L-methionine</keyword>
<feature type="transmembrane region" description="Helical" evidence="3">
    <location>
        <begin position="32"/>
        <end position="53"/>
    </location>
</feature>
<dbReference type="OrthoDB" id="4882at2759"/>
<keyword evidence="3" id="KW-0812">Transmembrane</keyword>
<feature type="domain" description="TsaA-like" evidence="4">
    <location>
        <begin position="112"/>
        <end position="258"/>
    </location>
</feature>
<dbReference type="EMBL" id="VOIH02000002">
    <property type="protein sequence ID" value="KAF3452845.1"/>
    <property type="molecule type" value="Genomic_DNA"/>
</dbReference>
<comment type="caution">
    <text evidence="5">The sequence shown here is derived from an EMBL/GenBank/DDBJ whole genome shotgun (WGS) entry which is preliminary data.</text>
</comment>
<keyword evidence="3" id="KW-0472">Membrane</keyword>
<evidence type="ECO:0000259" key="4">
    <source>
        <dbReference type="PROSITE" id="PS51668"/>
    </source>
</evidence>
<dbReference type="InterPro" id="IPR036413">
    <property type="entry name" value="YaeB-like_sf"/>
</dbReference>
<dbReference type="Gene3D" id="2.40.30.70">
    <property type="entry name" value="YaeB-like"/>
    <property type="match status" value="1"/>
</dbReference>
<dbReference type="InterPro" id="IPR036414">
    <property type="entry name" value="YaeB_N_sf"/>
</dbReference>
<dbReference type="AlphaFoldDB" id="A0A8K0HI57"/>
<dbReference type="CDD" id="cd09281">
    <property type="entry name" value="UPF0066"/>
    <property type="match status" value="1"/>
</dbReference>
<dbReference type="SUPFAM" id="SSF118196">
    <property type="entry name" value="YaeB-like"/>
    <property type="match status" value="1"/>
</dbReference>
<protein>
    <recommendedName>
        <fullName evidence="4">TsaA-like domain-containing protein</fullName>
    </recommendedName>
</protein>
<dbReference type="FunFam" id="2.40.30.70:FF:000003">
    <property type="entry name" value="tRNA (Adenine(37)-N6)-methyltransferase isoform A"/>
    <property type="match status" value="1"/>
</dbReference>
<evidence type="ECO:0000256" key="1">
    <source>
        <dbReference type="ARBA" id="ARBA00022691"/>
    </source>
</evidence>
<dbReference type="Pfam" id="PF01980">
    <property type="entry name" value="TrmO_N"/>
    <property type="match status" value="1"/>
</dbReference>
<keyword evidence="6" id="KW-1185">Reference proteome</keyword>
<dbReference type="NCBIfam" id="TIGR00104">
    <property type="entry name" value="tRNA_TsaA"/>
    <property type="match status" value="1"/>
</dbReference>
<reference evidence="5" key="1">
    <citation type="submission" date="2020-03" db="EMBL/GenBank/DDBJ databases">
        <title>A high-quality chromosome-level genome assembly of a woody plant with both climbing and erect habits, Rhamnella rubrinervis.</title>
        <authorList>
            <person name="Lu Z."/>
            <person name="Yang Y."/>
            <person name="Zhu X."/>
            <person name="Sun Y."/>
        </authorList>
    </citation>
    <scope>NUCLEOTIDE SEQUENCE</scope>
    <source>
        <strain evidence="5">BYM</strain>
        <tissue evidence="5">Leaf</tissue>
    </source>
</reference>
<dbReference type="Proteomes" id="UP000796880">
    <property type="component" value="Unassembled WGS sequence"/>
</dbReference>